<keyword evidence="1" id="KW-0812">Transmembrane</keyword>
<dbReference type="OrthoDB" id="5378430at2759"/>
<evidence type="ECO:0000313" key="2">
    <source>
        <dbReference type="EMBL" id="RYO69589.1"/>
    </source>
</evidence>
<keyword evidence="1" id="KW-1133">Transmembrane helix</keyword>
<proteinExistence type="predicted"/>
<accession>A0A4Q4SHS4</accession>
<reference evidence="3" key="1">
    <citation type="journal article" date="2019" name="bioRxiv">
        <title>Genomics, evolutionary history and diagnostics of the Alternaria alternata species group including apple and Asian pear pathotypes.</title>
        <authorList>
            <person name="Armitage A.D."/>
            <person name="Cockerton H.M."/>
            <person name="Sreenivasaprasad S."/>
            <person name="Woodhall J.W."/>
            <person name="Lane C.R."/>
            <person name="Harrison R.J."/>
            <person name="Clarkson J.P."/>
        </authorList>
    </citation>
    <scope>NUCLEOTIDE SEQUENCE [LARGE SCALE GENOMIC DNA]</scope>
    <source>
        <strain evidence="3">RGR 97.0016</strain>
    </source>
</reference>
<feature type="transmembrane region" description="Helical" evidence="1">
    <location>
        <begin position="459"/>
        <end position="479"/>
    </location>
</feature>
<keyword evidence="3" id="KW-1185">Reference proteome</keyword>
<keyword evidence="1" id="KW-0472">Membrane</keyword>
<dbReference type="Proteomes" id="UP000293823">
    <property type="component" value="Unassembled WGS sequence"/>
</dbReference>
<feature type="transmembrane region" description="Helical" evidence="1">
    <location>
        <begin position="25"/>
        <end position="45"/>
    </location>
</feature>
<evidence type="ECO:0008006" key="4">
    <source>
        <dbReference type="Google" id="ProtNLM"/>
    </source>
</evidence>
<evidence type="ECO:0000256" key="1">
    <source>
        <dbReference type="SAM" id="Phobius"/>
    </source>
</evidence>
<comment type="caution">
    <text evidence="2">The sequence shown here is derived from an EMBL/GenBank/DDBJ whole genome shotgun (WGS) entry which is preliminary data.</text>
</comment>
<sequence>MFTLVDGRAFRIATPAYFFQRESGLYQAEATGFVSAALVLLRLVAEIGSSLIIWRLVFLLLGKTGITLVELCRVVDMRLPTLSGFGSTQHLYWSLFAIIIVVLVWPSSIAAPLANSSLQWIPSSQLVHPRTRNYELPDIRTQDAWNSFLYAEDIVAIALRAATMGARDSDYAFSATQATQRRYMYLNPHLPSESLVLTQMSYFEVSNIEWMNVQFDSETLGDWKPSSLANASMQELPANSKKMGNLGFWMTEKWNFTSAKELYKKPTTFYENKRNVSILVGRIGLSKEDDADLGTNTTQCSSRPGRFGQLPIGVSQFNSSWFLDGEWTATDCFLVAEVTMRIGMIKEQNYNITLVGASENLHVASPLNGANQSQPDLIPDLAILPTLDMMTDVLQHLVSLGVGSQHREDNVQGYLAGMLTVAYHATRSALVEQATDSTTTIAAIPSEPIVRALVNRRRLYVWLALNATLTLAALLLWVVQSTTTKTSKTVRDPTLVALTTNMDAVCHKNEDGLCNAVALSGGDKKLGRMVWDYEHGGSCRKLRFASGGDLDENTQTSIPLLSLRQYNKLPDH</sequence>
<feature type="transmembrane region" description="Helical" evidence="1">
    <location>
        <begin position="91"/>
        <end position="114"/>
    </location>
</feature>
<protein>
    <recommendedName>
        <fullName evidence="4">Transmembrane protein</fullName>
    </recommendedName>
</protein>
<gene>
    <name evidence="2" type="ORF">AA0113_g3987</name>
</gene>
<dbReference type="AlphaFoldDB" id="A0A4Q4SHS4"/>
<organism evidence="2 3">
    <name type="scientific">Alternaria arborescens</name>
    <dbReference type="NCBI Taxonomy" id="156630"/>
    <lineage>
        <taxon>Eukaryota</taxon>
        <taxon>Fungi</taxon>
        <taxon>Dikarya</taxon>
        <taxon>Ascomycota</taxon>
        <taxon>Pezizomycotina</taxon>
        <taxon>Dothideomycetes</taxon>
        <taxon>Pleosporomycetidae</taxon>
        <taxon>Pleosporales</taxon>
        <taxon>Pleosporineae</taxon>
        <taxon>Pleosporaceae</taxon>
        <taxon>Alternaria</taxon>
        <taxon>Alternaria sect. Alternaria</taxon>
    </lineage>
</organism>
<dbReference type="EMBL" id="PEJP01000013">
    <property type="protein sequence ID" value="RYO69589.1"/>
    <property type="molecule type" value="Genomic_DNA"/>
</dbReference>
<evidence type="ECO:0000313" key="3">
    <source>
        <dbReference type="Proteomes" id="UP000293823"/>
    </source>
</evidence>
<feature type="transmembrane region" description="Helical" evidence="1">
    <location>
        <begin position="52"/>
        <end position="71"/>
    </location>
</feature>
<name>A0A4Q4SHS4_9PLEO</name>